<dbReference type="PROSITE" id="PS51808">
    <property type="entry name" value="CHCH"/>
    <property type="match status" value="1"/>
</dbReference>
<dbReference type="VEuPathDB" id="FungiDB:BCV72DRAFT_306090"/>
<organism evidence="1">
    <name type="scientific">Rhizopus microsporus var. microsporus</name>
    <dbReference type="NCBI Taxonomy" id="86635"/>
    <lineage>
        <taxon>Eukaryota</taxon>
        <taxon>Fungi</taxon>
        <taxon>Fungi incertae sedis</taxon>
        <taxon>Mucoromycota</taxon>
        <taxon>Mucoromycotina</taxon>
        <taxon>Mucoromycetes</taxon>
        <taxon>Mucorales</taxon>
        <taxon>Mucorineae</taxon>
        <taxon>Rhizopodaceae</taxon>
        <taxon>Rhizopus</taxon>
    </lineage>
</organism>
<dbReference type="GO" id="GO:0032981">
    <property type="term" value="P:mitochondrial respiratory chain complex I assembly"/>
    <property type="evidence" value="ECO:0007669"/>
    <property type="project" value="InterPro"/>
</dbReference>
<dbReference type="GO" id="GO:0005739">
    <property type="term" value="C:mitochondrion"/>
    <property type="evidence" value="ECO:0007669"/>
    <property type="project" value="InterPro"/>
</dbReference>
<sequence>MSKSTGVRLLANGVASCSAQASIYGKCIAANYQGVTKDMCQKEFQAFKQCVQLAVKRKW</sequence>
<dbReference type="OrthoDB" id="3821113at2759"/>
<dbReference type="AlphaFoldDB" id="A0A1X0R1A3"/>
<protein>
    <recommendedName>
        <fullName evidence="2">CHCH domain-containing protein</fullName>
    </recommendedName>
</protein>
<dbReference type="InterPro" id="IPR009069">
    <property type="entry name" value="Cys_alpha_HP_mot_SF"/>
</dbReference>
<evidence type="ECO:0000313" key="1">
    <source>
        <dbReference type="EMBL" id="ORE05807.1"/>
    </source>
</evidence>
<dbReference type="Proteomes" id="UP000242414">
    <property type="component" value="Unassembled WGS sequence"/>
</dbReference>
<name>A0A1X0R1A3_RHIZD</name>
<reference evidence="1" key="1">
    <citation type="journal article" date="2016" name="Proc. Natl. Acad. Sci. U.S.A.">
        <title>Lipid metabolic changes in an early divergent fungus govern the establishment of a mutualistic symbiosis with endobacteria.</title>
        <authorList>
            <person name="Lastovetsky O.A."/>
            <person name="Gaspar M.L."/>
            <person name="Mondo S.J."/>
            <person name="LaButti K.M."/>
            <person name="Sandor L."/>
            <person name="Grigoriev I.V."/>
            <person name="Henry S.A."/>
            <person name="Pawlowska T.E."/>
        </authorList>
    </citation>
    <scope>NUCLEOTIDE SEQUENCE [LARGE SCALE GENOMIC DNA]</scope>
    <source>
        <strain evidence="1">ATCC 52814</strain>
    </source>
</reference>
<dbReference type="EMBL" id="KV921936">
    <property type="protein sequence ID" value="ORE05807.1"/>
    <property type="molecule type" value="Genomic_DNA"/>
</dbReference>
<dbReference type="PANTHER" id="PTHR34561">
    <property type="entry name" value="NADH DEHYDROGENASE [UBIQUINONE] 1 ALPHA SUBCOMPLEX ASSEMBLY FACTOR 8"/>
    <property type="match status" value="1"/>
</dbReference>
<dbReference type="SUPFAM" id="SSF47072">
    <property type="entry name" value="Cysteine alpha-hairpin motif"/>
    <property type="match status" value="1"/>
</dbReference>
<gene>
    <name evidence="1" type="ORF">BCV72DRAFT_306090</name>
</gene>
<evidence type="ECO:0008006" key="2">
    <source>
        <dbReference type="Google" id="ProtNLM"/>
    </source>
</evidence>
<proteinExistence type="predicted"/>
<dbReference type="PANTHER" id="PTHR34561:SF1">
    <property type="entry name" value="NADH DEHYDROGENASE [UBIQUINONE] 1 ALPHA SUBCOMPLEX ASSEMBLY FACTOR 8"/>
    <property type="match status" value="1"/>
</dbReference>
<dbReference type="InterPro" id="IPR034595">
    <property type="entry name" value="NDUFAF8"/>
</dbReference>
<accession>A0A1X0R1A3</accession>